<dbReference type="PROSITE" id="PS51363">
    <property type="entry name" value="W2"/>
    <property type="match status" value="1"/>
</dbReference>
<dbReference type="GO" id="GO:0005092">
    <property type="term" value="F:GDP-dissociation inhibitor activity"/>
    <property type="evidence" value="ECO:0007669"/>
    <property type="project" value="TreeGrafter"/>
</dbReference>
<dbReference type="Gene3D" id="3.30.30.170">
    <property type="match status" value="1"/>
</dbReference>
<proteinExistence type="inferred from homology"/>
<dbReference type="InterPro" id="IPR002735">
    <property type="entry name" value="Transl_init_fac_IF2/IF5_dom"/>
</dbReference>
<reference evidence="7" key="1">
    <citation type="submission" date="2020-05" db="EMBL/GenBank/DDBJ databases">
        <title>Phylogenomic resolution of chytrid fungi.</title>
        <authorList>
            <person name="Stajich J.E."/>
            <person name="Amses K."/>
            <person name="Simmons R."/>
            <person name="Seto K."/>
            <person name="Myers J."/>
            <person name="Bonds A."/>
            <person name="Quandt C.A."/>
            <person name="Barry K."/>
            <person name="Liu P."/>
            <person name="Grigoriev I."/>
            <person name="Longcore J.E."/>
            <person name="James T.Y."/>
        </authorList>
    </citation>
    <scope>NUCLEOTIDE SEQUENCE</scope>
    <source>
        <strain evidence="7">JEL0476</strain>
    </source>
</reference>
<dbReference type="Gene3D" id="2.20.25.350">
    <property type="match status" value="1"/>
</dbReference>
<dbReference type="InterPro" id="IPR016024">
    <property type="entry name" value="ARM-type_fold"/>
</dbReference>
<comment type="caution">
    <text evidence="7">The sequence shown here is derived from an EMBL/GenBank/DDBJ whole genome shotgun (WGS) entry which is preliminary data.</text>
</comment>
<keyword evidence="3" id="KW-0547">Nucleotide-binding</keyword>
<comment type="similarity">
    <text evidence="1">Belongs to the eIF-2-beta/eIF-5 family.</text>
</comment>
<dbReference type="Gene3D" id="1.25.40.180">
    <property type="match status" value="1"/>
</dbReference>
<evidence type="ECO:0000256" key="2">
    <source>
        <dbReference type="ARBA" id="ARBA00022540"/>
    </source>
</evidence>
<dbReference type="GO" id="GO:0005829">
    <property type="term" value="C:cytosol"/>
    <property type="evidence" value="ECO:0007669"/>
    <property type="project" value="TreeGrafter"/>
</dbReference>
<dbReference type="Pfam" id="PF01873">
    <property type="entry name" value="eIF-5_eIF-2B"/>
    <property type="match status" value="1"/>
</dbReference>
<evidence type="ECO:0000313" key="7">
    <source>
        <dbReference type="EMBL" id="KAJ3210093.1"/>
    </source>
</evidence>
<keyword evidence="8" id="KW-1185">Reference proteome</keyword>
<dbReference type="SUPFAM" id="SSF48371">
    <property type="entry name" value="ARM repeat"/>
    <property type="match status" value="1"/>
</dbReference>
<organism evidence="7 8">
    <name type="scientific">Clydaea vesicula</name>
    <dbReference type="NCBI Taxonomy" id="447962"/>
    <lineage>
        <taxon>Eukaryota</taxon>
        <taxon>Fungi</taxon>
        <taxon>Fungi incertae sedis</taxon>
        <taxon>Chytridiomycota</taxon>
        <taxon>Chytridiomycota incertae sedis</taxon>
        <taxon>Chytridiomycetes</taxon>
        <taxon>Lobulomycetales</taxon>
        <taxon>Lobulomycetaceae</taxon>
        <taxon>Clydaea</taxon>
    </lineage>
</organism>
<accession>A0AAD5XT49</accession>
<feature type="domain" description="W2" evidence="6">
    <location>
        <begin position="190"/>
        <end position="347"/>
    </location>
</feature>
<evidence type="ECO:0000256" key="3">
    <source>
        <dbReference type="ARBA" id="ARBA00022741"/>
    </source>
</evidence>
<keyword evidence="5" id="KW-0342">GTP-binding</keyword>
<evidence type="ECO:0000313" key="8">
    <source>
        <dbReference type="Proteomes" id="UP001211065"/>
    </source>
</evidence>
<dbReference type="PANTHER" id="PTHR23001">
    <property type="entry name" value="EUKARYOTIC TRANSLATION INITIATION FACTOR"/>
    <property type="match status" value="1"/>
</dbReference>
<evidence type="ECO:0000256" key="5">
    <source>
        <dbReference type="ARBA" id="ARBA00023134"/>
    </source>
</evidence>
<dbReference type="InterPro" id="IPR045196">
    <property type="entry name" value="IF2/IF5"/>
</dbReference>
<sequence>MPKLIAKIEGRGNGIKTVIVNMSNISRALMRPPAYATKFFGIELGVQSNCDDKVDKYLINGAHEQEKLAEVLDLFIKKYVLCSGCLNPETDFIIEKKKKSFDIKTDCKACVKDETNDDNAEGEEDGEQDGDDALTKQIFEEAERLKDIKLEKSGQGDEQDWAVDMSEEAVAARQKELSSAVIEKMMATEDEPEKDPLDIFAEFVSADPRPSDEAIREEANRLEIRDDKAVAILFQILFEKKLDAKVVKKNKSLLSLFLTSEKCQLGFLGGFERIVGQVLTDLLNEKDIPLLLKLFYDEDLVEEESFLAWSEKSSKKYVKKSLNKEIRDKAVPFINWLKEASEDEDSD</sequence>
<dbReference type="AlphaFoldDB" id="A0AAD5XT49"/>
<dbReference type="SUPFAM" id="SSF100966">
    <property type="entry name" value="Translation initiation factor 2 beta, aIF2beta, N-terminal domain"/>
    <property type="match status" value="1"/>
</dbReference>
<gene>
    <name evidence="7" type="primary">EIF5</name>
    <name evidence="7" type="ORF">HK099_008358</name>
</gene>
<dbReference type="SMART" id="SM00653">
    <property type="entry name" value="eIF2B_5"/>
    <property type="match status" value="1"/>
</dbReference>
<evidence type="ECO:0000256" key="1">
    <source>
        <dbReference type="ARBA" id="ARBA00010397"/>
    </source>
</evidence>
<dbReference type="GO" id="GO:0071074">
    <property type="term" value="F:eukaryotic initiation factor eIF2 binding"/>
    <property type="evidence" value="ECO:0007669"/>
    <property type="project" value="TreeGrafter"/>
</dbReference>
<dbReference type="PANTHER" id="PTHR23001:SF7">
    <property type="entry name" value="EUKARYOTIC TRANSLATION INITIATION FACTOR 5"/>
    <property type="match status" value="1"/>
</dbReference>
<dbReference type="Pfam" id="PF02020">
    <property type="entry name" value="W2"/>
    <property type="match status" value="1"/>
</dbReference>
<dbReference type="InterPro" id="IPR003307">
    <property type="entry name" value="W2_domain"/>
</dbReference>
<dbReference type="InterPro" id="IPR016189">
    <property type="entry name" value="Transl_init_fac_IF2/IF5_N"/>
</dbReference>
<keyword evidence="4" id="KW-0648">Protein biosynthesis</keyword>
<dbReference type="GO" id="GO:0003743">
    <property type="term" value="F:translation initiation factor activity"/>
    <property type="evidence" value="ECO:0007669"/>
    <property type="project" value="UniProtKB-KW"/>
</dbReference>
<dbReference type="GO" id="GO:0001732">
    <property type="term" value="P:formation of cytoplasmic translation initiation complex"/>
    <property type="evidence" value="ECO:0007669"/>
    <property type="project" value="TreeGrafter"/>
</dbReference>
<dbReference type="GO" id="GO:0005525">
    <property type="term" value="F:GTP binding"/>
    <property type="evidence" value="ECO:0007669"/>
    <property type="project" value="UniProtKB-KW"/>
</dbReference>
<protein>
    <submittedName>
        <fullName evidence="7">Eukaryotic translation initiation factor 5A-1</fullName>
    </submittedName>
</protein>
<evidence type="ECO:0000259" key="6">
    <source>
        <dbReference type="PROSITE" id="PS51363"/>
    </source>
</evidence>
<dbReference type="EMBL" id="JADGJW010000907">
    <property type="protein sequence ID" value="KAJ3210093.1"/>
    <property type="molecule type" value="Genomic_DNA"/>
</dbReference>
<dbReference type="FunFam" id="3.30.30.170:FF:000002">
    <property type="entry name" value="Eukaryotic translation initiation factor 5"/>
    <property type="match status" value="1"/>
</dbReference>
<name>A0AAD5XT49_9FUNG</name>
<dbReference type="SMART" id="SM00515">
    <property type="entry name" value="eIF5C"/>
    <property type="match status" value="1"/>
</dbReference>
<keyword evidence="2 7" id="KW-0396">Initiation factor</keyword>
<evidence type="ECO:0000256" key="4">
    <source>
        <dbReference type="ARBA" id="ARBA00022917"/>
    </source>
</evidence>
<dbReference type="CDD" id="cd11561">
    <property type="entry name" value="W2_eIF5"/>
    <property type="match status" value="1"/>
</dbReference>
<dbReference type="Proteomes" id="UP001211065">
    <property type="component" value="Unassembled WGS sequence"/>
</dbReference>